<dbReference type="InterPro" id="IPR036770">
    <property type="entry name" value="Ankyrin_rpt-contain_sf"/>
</dbReference>
<reference evidence="3" key="1">
    <citation type="submission" date="2006-10" db="EMBL/GenBank/DDBJ databases">
        <authorList>
            <person name="Amadeo P."/>
            <person name="Zhao Q."/>
            <person name="Wortman J."/>
            <person name="Fraser-Liggett C."/>
            <person name="Carlton J."/>
        </authorList>
    </citation>
    <scope>NUCLEOTIDE SEQUENCE</scope>
    <source>
        <strain evidence="3">G3</strain>
    </source>
</reference>
<sequence length="222" mass="25830">MEVSFIGANIDIINECVKVKKLNRKALKNAIYSYNNKILTEILEKSDLKISSKAAIKALNQEAMLMAIKYNFDDFILYLASFPFQNYSIPLLKVYIEGNEEVKKDIDKLQPIFLSSIVNNRIELCKFLLSLNVNVNYDKFEDQPLQYAAIYNRKEIAEILISHGADVNQKNEHGWTPLQRSAYFNNIEIKKYYFHTIVKLIWKITMDSQHCIMQSEMISLIS</sequence>
<dbReference type="PANTHER" id="PTHR24182">
    <property type="entry name" value="ANKYRIN REPEAT AND SOCS BOX CONTAINING 4"/>
    <property type="match status" value="1"/>
</dbReference>
<gene>
    <name evidence="3" type="ORF">TVAG_568910</name>
</gene>
<dbReference type="Proteomes" id="UP000001542">
    <property type="component" value="Unassembled WGS sequence"/>
</dbReference>
<dbReference type="SMR" id="A2GG88"/>
<reference evidence="3" key="2">
    <citation type="journal article" date="2007" name="Science">
        <title>Draft genome sequence of the sexually transmitted pathogen Trichomonas vaginalis.</title>
        <authorList>
            <person name="Carlton J.M."/>
            <person name="Hirt R.P."/>
            <person name="Silva J.C."/>
            <person name="Delcher A.L."/>
            <person name="Schatz M."/>
            <person name="Zhao Q."/>
            <person name="Wortman J.R."/>
            <person name="Bidwell S.L."/>
            <person name="Alsmark U.C.M."/>
            <person name="Besteiro S."/>
            <person name="Sicheritz-Ponten T."/>
            <person name="Noel C.J."/>
            <person name="Dacks J.B."/>
            <person name="Foster P.G."/>
            <person name="Simillion C."/>
            <person name="Van de Peer Y."/>
            <person name="Miranda-Saavedra D."/>
            <person name="Barton G.J."/>
            <person name="Westrop G.D."/>
            <person name="Mueller S."/>
            <person name="Dessi D."/>
            <person name="Fiori P.L."/>
            <person name="Ren Q."/>
            <person name="Paulsen I."/>
            <person name="Zhang H."/>
            <person name="Bastida-Corcuera F.D."/>
            <person name="Simoes-Barbosa A."/>
            <person name="Brown M.T."/>
            <person name="Hayes R.D."/>
            <person name="Mukherjee M."/>
            <person name="Okumura C.Y."/>
            <person name="Schneider R."/>
            <person name="Smith A.J."/>
            <person name="Vanacova S."/>
            <person name="Villalvazo M."/>
            <person name="Haas B.J."/>
            <person name="Pertea M."/>
            <person name="Feldblyum T.V."/>
            <person name="Utterback T.R."/>
            <person name="Shu C.L."/>
            <person name="Osoegawa K."/>
            <person name="de Jong P.J."/>
            <person name="Hrdy I."/>
            <person name="Horvathova L."/>
            <person name="Zubacova Z."/>
            <person name="Dolezal P."/>
            <person name="Malik S.B."/>
            <person name="Logsdon J.M. Jr."/>
            <person name="Henze K."/>
            <person name="Gupta A."/>
            <person name="Wang C.C."/>
            <person name="Dunne R.L."/>
            <person name="Upcroft J.A."/>
            <person name="Upcroft P."/>
            <person name="White O."/>
            <person name="Salzberg S.L."/>
            <person name="Tang P."/>
            <person name="Chiu C.-H."/>
            <person name="Lee Y.-S."/>
            <person name="Embley T.M."/>
            <person name="Coombs G.H."/>
            <person name="Mottram J.C."/>
            <person name="Tachezy J."/>
            <person name="Fraser-Liggett C.M."/>
            <person name="Johnson P.J."/>
        </authorList>
    </citation>
    <scope>NUCLEOTIDE SEQUENCE [LARGE SCALE GENOMIC DNA]</scope>
    <source>
        <strain evidence="3">G3</strain>
    </source>
</reference>
<dbReference type="Pfam" id="PF11929">
    <property type="entry name" value="DUF3447"/>
    <property type="match status" value="1"/>
</dbReference>
<accession>A2GG88</accession>
<feature type="domain" description="DUF3447" evidence="2">
    <location>
        <begin position="2"/>
        <end position="66"/>
    </location>
</feature>
<dbReference type="SMART" id="SM00248">
    <property type="entry name" value="ANK"/>
    <property type="match status" value="2"/>
</dbReference>
<dbReference type="InterPro" id="IPR020683">
    <property type="entry name" value="DUF3447"/>
</dbReference>
<protein>
    <submittedName>
        <fullName evidence="3">Ankyrin repeat protein, putative</fullName>
    </submittedName>
</protein>
<dbReference type="PROSITE" id="PS50088">
    <property type="entry name" value="ANK_REPEAT"/>
    <property type="match status" value="1"/>
</dbReference>
<dbReference type="STRING" id="5722.A2GG88"/>
<organism evidence="3 4">
    <name type="scientific">Trichomonas vaginalis (strain ATCC PRA-98 / G3)</name>
    <dbReference type="NCBI Taxonomy" id="412133"/>
    <lineage>
        <taxon>Eukaryota</taxon>
        <taxon>Metamonada</taxon>
        <taxon>Parabasalia</taxon>
        <taxon>Trichomonadida</taxon>
        <taxon>Trichomonadidae</taxon>
        <taxon>Trichomonas</taxon>
    </lineage>
</organism>
<keyword evidence="1" id="KW-0040">ANK repeat</keyword>
<dbReference type="SUPFAM" id="SSF48403">
    <property type="entry name" value="Ankyrin repeat"/>
    <property type="match status" value="1"/>
</dbReference>
<feature type="repeat" description="ANK" evidence="1">
    <location>
        <begin position="140"/>
        <end position="172"/>
    </location>
</feature>
<evidence type="ECO:0000259" key="2">
    <source>
        <dbReference type="Pfam" id="PF11929"/>
    </source>
</evidence>
<dbReference type="RefSeq" id="XP_001296759.1">
    <property type="nucleotide sequence ID" value="XM_001296758.1"/>
</dbReference>
<dbReference type="VEuPathDB" id="TrichDB:TVAGG3_0434880"/>
<evidence type="ECO:0000256" key="1">
    <source>
        <dbReference type="PROSITE-ProRule" id="PRU00023"/>
    </source>
</evidence>
<dbReference type="InterPro" id="IPR002110">
    <property type="entry name" value="Ankyrin_rpt"/>
</dbReference>
<keyword evidence="4" id="KW-1185">Reference proteome</keyword>
<evidence type="ECO:0000313" key="3">
    <source>
        <dbReference type="EMBL" id="EAX83829.1"/>
    </source>
</evidence>
<dbReference type="EMBL" id="DS115701">
    <property type="protein sequence ID" value="EAX83829.1"/>
    <property type="molecule type" value="Genomic_DNA"/>
</dbReference>
<dbReference type="Pfam" id="PF12796">
    <property type="entry name" value="Ank_2"/>
    <property type="match status" value="1"/>
</dbReference>
<dbReference type="InParanoid" id="A2GG88"/>
<dbReference type="PANTHER" id="PTHR24182:SF13">
    <property type="entry name" value="LD18443P"/>
    <property type="match status" value="1"/>
</dbReference>
<dbReference type="KEGG" id="tva:4741460"/>
<name>A2GG88_TRIV3</name>
<dbReference type="VEuPathDB" id="TrichDB:TVAG_568910"/>
<proteinExistence type="predicted"/>
<dbReference type="PROSITE" id="PS50297">
    <property type="entry name" value="ANK_REP_REGION"/>
    <property type="match status" value="1"/>
</dbReference>
<dbReference type="AlphaFoldDB" id="A2GG88"/>
<evidence type="ECO:0000313" key="4">
    <source>
        <dbReference type="Proteomes" id="UP000001542"/>
    </source>
</evidence>
<dbReference type="Gene3D" id="1.25.40.20">
    <property type="entry name" value="Ankyrin repeat-containing domain"/>
    <property type="match status" value="1"/>
</dbReference>